<reference evidence="1 2" key="1">
    <citation type="submission" date="2024-07" db="EMBL/GenBank/DDBJ databases">
        <title>Marimonas sp.nov., isolated from tidal-flat sediment.</title>
        <authorList>
            <person name="Jayan J.N."/>
            <person name="Lee S.S."/>
        </authorList>
    </citation>
    <scope>NUCLEOTIDE SEQUENCE [LARGE SCALE GENOMIC DNA]</scope>
    <source>
        <strain evidence="1 2">MJW-29</strain>
    </source>
</reference>
<evidence type="ECO:0000313" key="1">
    <source>
        <dbReference type="EMBL" id="MEW9920203.1"/>
    </source>
</evidence>
<evidence type="ECO:0000313" key="2">
    <source>
        <dbReference type="Proteomes" id="UP001556098"/>
    </source>
</evidence>
<protein>
    <submittedName>
        <fullName evidence="1">Uncharacterized protein</fullName>
    </submittedName>
</protein>
<keyword evidence="2" id="KW-1185">Reference proteome</keyword>
<dbReference type="EMBL" id="JBFNXX010000007">
    <property type="protein sequence ID" value="MEW9920203.1"/>
    <property type="molecule type" value="Genomic_DNA"/>
</dbReference>
<gene>
    <name evidence="1" type="ORF">AB2B41_11340</name>
</gene>
<dbReference type="Proteomes" id="UP001556098">
    <property type="component" value="Unassembled WGS sequence"/>
</dbReference>
<dbReference type="RefSeq" id="WP_367877906.1">
    <property type="nucleotide sequence ID" value="NZ_JBFNXX010000007.1"/>
</dbReference>
<accession>A0ABV3RQ45</accession>
<proteinExistence type="predicted"/>
<name>A0ABV3RQ45_9RHOB</name>
<sequence>MARISDSTLLDLWEQGACEHPLDRALGLLAQLGEGRSRSALAALPIAERDRRLFAVAEAIFGPELALMATCRSCSAETELTFAVADIMALDTPADARRVLSHGGRDHGYRMPDSRDIAQALQAPDPHRALLLSLLGRAEAPEDLLKALDVALTEAAGLETLSLTFDCVECGAGQEAPFDILDYIWRRISAEARRLMWDIHLLARAYGWTSGEILALSPLRRAEHVAMVSA</sequence>
<organism evidence="1 2">
    <name type="scientific">Sulfitobacter sediminis</name>
    <dbReference type="NCBI Taxonomy" id="3234186"/>
    <lineage>
        <taxon>Bacteria</taxon>
        <taxon>Pseudomonadati</taxon>
        <taxon>Pseudomonadota</taxon>
        <taxon>Alphaproteobacteria</taxon>
        <taxon>Rhodobacterales</taxon>
        <taxon>Roseobacteraceae</taxon>
        <taxon>Sulfitobacter</taxon>
    </lineage>
</organism>
<comment type="caution">
    <text evidence="1">The sequence shown here is derived from an EMBL/GenBank/DDBJ whole genome shotgun (WGS) entry which is preliminary data.</text>
</comment>